<dbReference type="Proteomes" id="UP000315889">
    <property type="component" value="Unassembled WGS sequence"/>
</dbReference>
<gene>
    <name evidence="3" type="ORF">EVB03_06010</name>
</gene>
<dbReference type="EMBL" id="SHBP01000007">
    <property type="protein sequence ID" value="RZO19908.1"/>
    <property type="molecule type" value="Genomic_DNA"/>
</dbReference>
<evidence type="ECO:0000256" key="2">
    <source>
        <dbReference type="SAM" id="SignalP"/>
    </source>
</evidence>
<comment type="caution">
    <text evidence="3">The sequence shown here is derived from an EMBL/GenBank/DDBJ whole genome shotgun (WGS) entry which is preliminary data.</text>
</comment>
<proteinExistence type="predicted"/>
<evidence type="ECO:0000313" key="4">
    <source>
        <dbReference type="Proteomes" id="UP000315889"/>
    </source>
</evidence>
<organism evidence="3 4">
    <name type="scientific">SAR92 clade bacterium</name>
    <dbReference type="NCBI Taxonomy" id="2315479"/>
    <lineage>
        <taxon>Bacteria</taxon>
        <taxon>Pseudomonadati</taxon>
        <taxon>Pseudomonadota</taxon>
        <taxon>Gammaproteobacteria</taxon>
        <taxon>Cellvibrionales</taxon>
        <taxon>Porticoccaceae</taxon>
        <taxon>SAR92 clade</taxon>
    </lineage>
</organism>
<dbReference type="SUPFAM" id="SSF55486">
    <property type="entry name" value="Metalloproteases ('zincins'), catalytic domain"/>
    <property type="match status" value="1"/>
</dbReference>
<dbReference type="AlphaFoldDB" id="A0A520MFA8"/>
<sequence length="1279" mass="139237">MASRLSIPQYCVKFVILSALVFLSSSAFTNTNEVSASSRVSSDQLQLYPEYGFVRKEYQSQYFTVALTGGSDYTFDLYRANVSQKPINVGGSPQQLNEPFLEIFNPDGSVAMMRRQMQRSASGNECYWRDSDPGCLPHTLTASETGIFTLRVNGYRNDHGGFALAVTNTSGQQLLITPFEKLPDIRNLAYEQLPGFNKDTSLWRIKNEDHLTRANNVDVWTFTANKDDFVQIQLDIIEPFPSDREGFIAGKLFLFDQNFDLIVSDEGFVPFGNARILSSLPSTGKYYIAVTPLGEYDDDYCIRKCQDLWGEDMVDGLVGGIGHYELDTEIKVLPYKSIPVANDKSKAVKINAIIITNDITLDCGCWTLRDGTQEKPTPTEQEIRDMLASVNSEYFELYSNDHWDGFELAAISTFYSPEYVETKRTDAILYDFANLPVAREGHINLVFARLSDWVNVTGTTFLNGTLSSRNGATVVIDAYKSPLAVLIHELGHVIGIKHVAGTWPPAVMDLELSDQSFIGYTGLDHSNPERSYMSTWIPYANELGYENKGRFLTEQSFTLNTPTYGRLFSTALRDWLERNEIIDTNAPGIDSYAANYVQRKHKSSISPDSRSVSTNIPRVWENIAAGPDSGSSPYQHGIFPTLGLSSLPDGTSASAAIWEDGSSGDGQAKLSYKGADGVWGATTSFPTASGNSVAAHQIQIDEAGNALALWEPSSGKGIEVVSHNGSQWGTPNTISLSSTGNNYRSDLTMNKSGVAAAVWLSRKDASSGNLPPSVMFGYKNIEGSWATALSLIDGTTAIEDPSVSINTHGDILVTWQQISGNGAFAIKGRYRDADTEIWGDVETYSDINQTLHGGFAESALDINGNAIITWRQADAVAGEKLAAKGNIMARYRQKVGGTLGSITQLSANGHDAFNRSVELDRKTVAFLSNNRAVTTWYAFDGTDFRVYAAEMDAQLSWGTPIPLSVAGQHAKLPSLDVDDRTNGSVGITWVRSNGIHNVVQFSSKSTTSSSWTTPVDLSFDSETAFWPTMAMDGPFVEAMWSRFNGTNISLSSIVSRTEDIDTDSDGIFNTMDTDDDGDGVADENDSSPLDPTNDSDDDGVANNNDAYPENNLYSQDSDSDGIPDAWETTYGLNPNDAADATSDQDNDGVSALDEFLANTHPFNSIDIDGNQRYDALTDGLLLLRGMFGLDGSALVTGTVASDAAYTESVDIESRIATLGDLADIDGNGTIDALTDGLLTLRYLFGLEGDTLIAGVVASDATRTTAVEIEAHLKALIPEL</sequence>
<accession>A0A520MFA8</accession>
<feature type="chain" id="PRO_5022175790" description="Peptidase C-terminal archaeal/bacterial domain-containing protein" evidence="2">
    <location>
        <begin position="30"/>
        <end position="1279"/>
    </location>
</feature>
<name>A0A520MFA8_9GAMM</name>
<dbReference type="Gene3D" id="2.60.120.380">
    <property type="match status" value="1"/>
</dbReference>
<protein>
    <recommendedName>
        <fullName evidence="5">Peptidase C-terminal archaeal/bacterial domain-containing protein</fullName>
    </recommendedName>
</protein>
<feature type="compositionally biased region" description="Polar residues" evidence="1">
    <location>
        <begin position="1101"/>
        <end position="1116"/>
    </location>
</feature>
<feature type="region of interest" description="Disordered" evidence="1">
    <location>
        <begin position="1061"/>
        <end position="1148"/>
    </location>
</feature>
<feature type="signal peptide" evidence="2">
    <location>
        <begin position="1"/>
        <end position="29"/>
    </location>
</feature>
<reference evidence="3 4" key="1">
    <citation type="submission" date="2019-02" db="EMBL/GenBank/DDBJ databases">
        <title>Prokaryotic population dynamics and viral predation in marine succession experiment using metagenomics: the confinement effect.</title>
        <authorList>
            <person name="Haro-Moreno J.M."/>
            <person name="Rodriguez-Valera F."/>
            <person name="Lopez-Perez M."/>
        </authorList>
    </citation>
    <scope>NUCLEOTIDE SEQUENCE [LARGE SCALE GENOMIC DNA]</scope>
    <source>
        <strain evidence="3">MED-G170</strain>
    </source>
</reference>
<keyword evidence="2" id="KW-0732">Signal</keyword>
<feature type="compositionally biased region" description="Acidic residues" evidence="1">
    <location>
        <begin position="1072"/>
        <end position="1085"/>
    </location>
</feature>
<evidence type="ECO:0000256" key="1">
    <source>
        <dbReference type="SAM" id="MobiDB-lite"/>
    </source>
</evidence>
<evidence type="ECO:0008006" key="5">
    <source>
        <dbReference type="Google" id="ProtNLM"/>
    </source>
</evidence>
<evidence type="ECO:0000313" key="3">
    <source>
        <dbReference type="EMBL" id="RZO19908.1"/>
    </source>
</evidence>